<reference evidence="3" key="1">
    <citation type="journal article" date="2012" name="Proc. Natl. Acad. Sci. U.S.A.">
        <title>Genome sequence of the button mushroom Agaricus bisporus reveals mechanisms governing adaptation to a humic-rich ecological niche.</title>
        <authorList>
            <person name="Morin E."/>
            <person name="Kohler A."/>
            <person name="Baker A.R."/>
            <person name="Foulongne-Oriol M."/>
            <person name="Lombard V."/>
            <person name="Nagy L.G."/>
            <person name="Ohm R.A."/>
            <person name="Patyshakuliyeva A."/>
            <person name="Brun A."/>
            <person name="Aerts A.L."/>
            <person name="Bailey A.M."/>
            <person name="Billette C."/>
            <person name="Coutinho P.M."/>
            <person name="Deakin G."/>
            <person name="Doddapaneni H."/>
            <person name="Floudas D."/>
            <person name="Grimwood J."/>
            <person name="Hilden K."/>
            <person name="Kuees U."/>
            <person name="LaButti K.M."/>
            <person name="Lapidus A."/>
            <person name="Lindquist E.A."/>
            <person name="Lucas S.M."/>
            <person name="Murat C."/>
            <person name="Riley R.W."/>
            <person name="Salamov A.A."/>
            <person name="Schmutz J."/>
            <person name="Subramanian V."/>
            <person name="Woesten H.A.B."/>
            <person name="Xu J."/>
            <person name="Eastwood D.C."/>
            <person name="Foster G.D."/>
            <person name="Sonnenberg A.S."/>
            <person name="Cullen D."/>
            <person name="de Vries R.P."/>
            <person name="Lundell T."/>
            <person name="Hibbett D.S."/>
            <person name="Henrissat B."/>
            <person name="Burton K.S."/>
            <person name="Kerrigan R.W."/>
            <person name="Challen M.P."/>
            <person name="Grigoriev I.V."/>
            <person name="Martin F."/>
        </authorList>
    </citation>
    <scope>NUCLEOTIDE SEQUENCE [LARGE SCALE GENOMIC DNA]</scope>
    <source>
        <strain evidence="3">JB137-S8 / ATCC MYA-4627 / FGSC 10392</strain>
    </source>
</reference>
<sequence>MALNDVVRNEHSIKRPRCSHSADEPTLGGNIRLSRSTSKLVQGIGPLRLEYSIAINAEHGVSTVFEIIFKTCRCGNTFPSPGVMASFFNHCRLRSASHPRLMSSDFKFLKMPKCWLMQDLCKG</sequence>
<evidence type="ECO:0000256" key="1">
    <source>
        <dbReference type="SAM" id="MobiDB-lite"/>
    </source>
</evidence>
<dbReference type="GeneID" id="18823602"/>
<dbReference type="InParanoid" id="K5WYH1"/>
<evidence type="ECO:0000313" key="3">
    <source>
        <dbReference type="Proteomes" id="UP000008493"/>
    </source>
</evidence>
<keyword evidence="3" id="KW-1185">Reference proteome</keyword>
<organism evidence="2 3">
    <name type="scientific">Agaricus bisporus var. burnettii (strain JB137-S8 / ATCC MYA-4627 / FGSC 10392)</name>
    <name type="common">White button mushroom</name>
    <dbReference type="NCBI Taxonomy" id="597362"/>
    <lineage>
        <taxon>Eukaryota</taxon>
        <taxon>Fungi</taxon>
        <taxon>Dikarya</taxon>
        <taxon>Basidiomycota</taxon>
        <taxon>Agaricomycotina</taxon>
        <taxon>Agaricomycetes</taxon>
        <taxon>Agaricomycetidae</taxon>
        <taxon>Agaricales</taxon>
        <taxon>Agaricineae</taxon>
        <taxon>Agaricaceae</taxon>
        <taxon>Agaricus</taxon>
    </lineage>
</organism>
<dbReference type="KEGG" id="abp:AGABI1DRAFT112333"/>
<dbReference type="OMA" id="SIKRPRC"/>
<accession>K5WYH1</accession>
<proteinExistence type="predicted"/>
<evidence type="ECO:0000313" key="2">
    <source>
        <dbReference type="EMBL" id="EKM80556.1"/>
    </source>
</evidence>
<dbReference type="Proteomes" id="UP000008493">
    <property type="component" value="Unassembled WGS sequence"/>
</dbReference>
<feature type="region of interest" description="Disordered" evidence="1">
    <location>
        <begin position="1"/>
        <end position="24"/>
    </location>
</feature>
<dbReference type="EMBL" id="JH971388">
    <property type="protein sequence ID" value="EKM80556.1"/>
    <property type="molecule type" value="Genomic_DNA"/>
</dbReference>
<dbReference type="AlphaFoldDB" id="K5WYH1"/>
<dbReference type="HOGENOM" id="CLU_2014582_0_0_1"/>
<name>K5WYH1_AGABU</name>
<gene>
    <name evidence="2" type="ORF">AGABI1DRAFT_112333</name>
</gene>
<dbReference type="RefSeq" id="XP_007328227.1">
    <property type="nucleotide sequence ID" value="XM_007328165.1"/>
</dbReference>
<protein>
    <submittedName>
        <fullName evidence="2">Uncharacterized protein</fullName>
    </submittedName>
</protein>